<dbReference type="InterPro" id="IPR012461">
    <property type="entry name" value="SACK1"/>
</dbReference>
<dbReference type="PANTHER" id="PTHR16181:SF29">
    <property type="entry name" value="PROTEIN FAM83A-RELATED"/>
    <property type="match status" value="1"/>
</dbReference>
<reference evidence="3" key="2">
    <citation type="submission" date="2025-09" db="UniProtKB">
        <authorList>
            <consortium name="Ensembl"/>
        </authorList>
    </citation>
    <scope>IDENTIFICATION</scope>
</reference>
<evidence type="ECO:0000256" key="1">
    <source>
        <dbReference type="ARBA" id="ARBA00006937"/>
    </source>
</evidence>
<proteinExistence type="inferred from homology"/>
<dbReference type="PANTHER" id="PTHR16181">
    <property type="entry name" value="PROTEIN FAM83A-RELATED"/>
    <property type="match status" value="1"/>
</dbReference>
<dbReference type="AlphaFoldDB" id="A0A8C6SVU0"/>
<dbReference type="GO" id="GO:0019901">
    <property type="term" value="F:protein kinase binding"/>
    <property type="evidence" value="ECO:0007669"/>
    <property type="project" value="TreeGrafter"/>
</dbReference>
<dbReference type="Proteomes" id="UP000694523">
    <property type="component" value="Unplaced"/>
</dbReference>
<name>A0A8C6SVU0_9GOBI</name>
<dbReference type="GO" id="GO:0007165">
    <property type="term" value="P:signal transduction"/>
    <property type="evidence" value="ECO:0007669"/>
    <property type="project" value="TreeGrafter"/>
</dbReference>
<dbReference type="Gene3D" id="3.30.870.10">
    <property type="entry name" value="Endonuclease Chain A"/>
    <property type="match status" value="1"/>
</dbReference>
<accession>A0A8C6SVU0</accession>
<evidence type="ECO:0000313" key="3">
    <source>
        <dbReference type="Ensembl" id="ENSNMLP00000010810.1"/>
    </source>
</evidence>
<dbReference type="SUPFAM" id="SSF56024">
    <property type="entry name" value="Phospholipase D/nuclease"/>
    <property type="match status" value="1"/>
</dbReference>
<protein>
    <submittedName>
        <fullName evidence="3">Family with sequence similarity 83 member E</fullName>
    </submittedName>
</protein>
<feature type="domain" description="Scaffolding anchor of CK1" evidence="2">
    <location>
        <begin position="17"/>
        <end position="281"/>
    </location>
</feature>
<comment type="similarity">
    <text evidence="1">Belongs to the FAM83 family.</text>
</comment>
<organism evidence="3 4">
    <name type="scientific">Neogobius melanostomus</name>
    <name type="common">round goby</name>
    <dbReference type="NCBI Taxonomy" id="47308"/>
    <lineage>
        <taxon>Eukaryota</taxon>
        <taxon>Metazoa</taxon>
        <taxon>Chordata</taxon>
        <taxon>Craniata</taxon>
        <taxon>Vertebrata</taxon>
        <taxon>Euteleostomi</taxon>
        <taxon>Actinopterygii</taxon>
        <taxon>Neopterygii</taxon>
        <taxon>Teleostei</taxon>
        <taxon>Neoteleostei</taxon>
        <taxon>Acanthomorphata</taxon>
        <taxon>Gobiaria</taxon>
        <taxon>Gobiiformes</taxon>
        <taxon>Gobioidei</taxon>
        <taxon>Gobiidae</taxon>
        <taxon>Benthophilinae</taxon>
        <taxon>Neogobiini</taxon>
        <taxon>Neogobius</taxon>
    </lineage>
</organism>
<dbReference type="Ensembl" id="ENSNMLT00000012236.1">
    <property type="protein sequence ID" value="ENSNMLP00000010810.1"/>
    <property type="gene ID" value="ENSNMLG00000007444.1"/>
</dbReference>
<dbReference type="Pfam" id="PF07894">
    <property type="entry name" value="SACK1"/>
    <property type="match status" value="1"/>
</dbReference>
<dbReference type="InterPro" id="IPR050944">
    <property type="entry name" value="FAM83"/>
</dbReference>
<evidence type="ECO:0000313" key="4">
    <source>
        <dbReference type="Proteomes" id="UP000694523"/>
    </source>
</evidence>
<keyword evidence="4" id="KW-1185">Reference proteome</keyword>
<reference evidence="3" key="1">
    <citation type="submission" date="2025-08" db="UniProtKB">
        <authorList>
            <consortium name="Ensembl"/>
        </authorList>
    </citation>
    <scope>IDENTIFICATION</scope>
</reference>
<evidence type="ECO:0000259" key="2">
    <source>
        <dbReference type="Pfam" id="PF07894"/>
    </source>
</evidence>
<sequence length="388" mass="43236">MTDSQEQCLNEDIVFLPVSETSPEFLYSEPERLAVERLLNAGPEAFYSTVGAGQSSCFLSPDEVTEITNWAQDYHLSPHPKEENGEFGQGLDFGGYSSTYYPAHSDTPAPCLALGWPESSPWRREDSVRVYTSPPAEGEPSVRELIRRKLQTATQVCLIMLCIYDCAVIGDLHNAASRGVPVYIIINQRSAQENTLVRLRHPNIQVRVLGGKSFCSRAGRMVAGEMRSKFVLVDLQTVIHGSYSLTWSDAHLHRQLVTVLTGSVVDSFDHEFRILFAASSPVPEPRIGSCGQISNHLNNFSDTWFPKHLPFLDTEITNPPSPPSDGQLDWEAMGVISGGCSVPNSPVEPHNDVFLKDKPVLNNMMLEKNPKFVDNFFSNKHMVLDKKR</sequence>